<comment type="subunit">
    <text evidence="10">Monomer.</text>
</comment>
<comment type="cofactor">
    <cofactor evidence="10">
        <name>Zn(2+)</name>
        <dbReference type="ChEBI" id="CHEBI:29105"/>
    </cofactor>
    <text evidence="10">Binds 1 zinc ion per subunit.</text>
</comment>
<dbReference type="SUPFAM" id="SSF47323">
    <property type="entry name" value="Anticodon-binding domain of a subclass of class I aminoacyl-tRNA synthetases"/>
    <property type="match status" value="1"/>
</dbReference>
<feature type="domain" description="Methionyl/Valyl/Leucyl/Isoleucyl-tRNA synthetase anticodon-binding" evidence="12">
    <location>
        <begin position="674"/>
        <end position="826"/>
    </location>
</feature>
<dbReference type="SUPFAM" id="SSF50677">
    <property type="entry name" value="ValRS/IleRS/LeuRS editing domain"/>
    <property type="match status" value="1"/>
</dbReference>
<dbReference type="GO" id="GO:0016874">
    <property type="term" value="F:ligase activity"/>
    <property type="evidence" value="ECO:0007669"/>
    <property type="project" value="UniProtKB-KW"/>
</dbReference>
<dbReference type="Gene3D" id="1.10.730.20">
    <property type="match status" value="1"/>
</dbReference>
<evidence type="ECO:0000259" key="12">
    <source>
        <dbReference type="Pfam" id="PF08264"/>
    </source>
</evidence>
<gene>
    <name evidence="10 13" type="primary">ileS</name>
    <name evidence="13" type="ORF">UREOM_0660</name>
</gene>
<keyword evidence="14" id="KW-1185">Reference proteome</keyword>
<accession>A0ABP9U4R7</accession>
<dbReference type="InterPro" id="IPR013155">
    <property type="entry name" value="M/V/L/I-tRNA-synth_anticd-bd"/>
</dbReference>
<evidence type="ECO:0000256" key="1">
    <source>
        <dbReference type="ARBA" id="ARBA00006887"/>
    </source>
</evidence>
<evidence type="ECO:0000256" key="5">
    <source>
        <dbReference type="ARBA" id="ARBA00022840"/>
    </source>
</evidence>
<feature type="binding site" evidence="10">
    <location>
        <position position="551"/>
    </location>
    <ligand>
        <name>L-isoleucyl-5'-AMP</name>
        <dbReference type="ChEBI" id="CHEBI:178002"/>
    </ligand>
</feature>
<dbReference type="CDD" id="cd00818">
    <property type="entry name" value="IleRS_core"/>
    <property type="match status" value="1"/>
</dbReference>
<proteinExistence type="inferred from homology"/>
<feature type="domain" description="Aminoacyl-tRNA synthetase class Ia" evidence="11">
    <location>
        <begin position="27"/>
        <end position="630"/>
    </location>
</feature>
<comment type="catalytic activity">
    <reaction evidence="9 10">
        <text>tRNA(Ile) + L-isoleucine + ATP = L-isoleucyl-tRNA(Ile) + AMP + diphosphate</text>
        <dbReference type="Rhea" id="RHEA:11060"/>
        <dbReference type="Rhea" id="RHEA-COMP:9666"/>
        <dbReference type="Rhea" id="RHEA-COMP:9695"/>
        <dbReference type="ChEBI" id="CHEBI:30616"/>
        <dbReference type="ChEBI" id="CHEBI:33019"/>
        <dbReference type="ChEBI" id="CHEBI:58045"/>
        <dbReference type="ChEBI" id="CHEBI:78442"/>
        <dbReference type="ChEBI" id="CHEBI:78528"/>
        <dbReference type="ChEBI" id="CHEBI:456215"/>
        <dbReference type="EC" id="6.1.1.5"/>
    </reaction>
</comment>
<keyword evidence="5 10" id="KW-0067">ATP-binding</keyword>
<dbReference type="InterPro" id="IPR001412">
    <property type="entry name" value="aa-tRNA-synth_I_CS"/>
</dbReference>
<dbReference type="PRINTS" id="PR00984">
    <property type="entry name" value="TRNASYNTHILE"/>
</dbReference>
<organism evidence="13 14">
    <name type="scientific">Ureaplasma ceti</name>
    <dbReference type="NCBI Taxonomy" id="3119530"/>
    <lineage>
        <taxon>Bacteria</taxon>
        <taxon>Bacillati</taxon>
        <taxon>Mycoplasmatota</taxon>
        <taxon>Mycoplasmoidales</taxon>
        <taxon>Mycoplasmoidaceae</taxon>
        <taxon>Ureaplasma</taxon>
    </lineage>
</organism>
<dbReference type="NCBIfam" id="TIGR00392">
    <property type="entry name" value="ileS"/>
    <property type="match status" value="1"/>
</dbReference>
<dbReference type="SUPFAM" id="SSF52374">
    <property type="entry name" value="Nucleotidylyl transferase"/>
    <property type="match status" value="1"/>
</dbReference>
<dbReference type="Proteomes" id="UP001449582">
    <property type="component" value="Unassembled WGS sequence"/>
</dbReference>
<dbReference type="Pfam" id="PF00133">
    <property type="entry name" value="tRNA-synt_1"/>
    <property type="match status" value="1"/>
</dbReference>
<comment type="domain">
    <text evidence="10">IleRS has two distinct active sites: one for aminoacylation and one for editing. The misactivated valine is translocated from the active site to the editing site, which sterically excludes the correctly activated isoleucine. The single editing site contains two valyl binding pockets, one specific for each substrate (Val-AMP or Val-tRNA(Ile)).</text>
</comment>
<keyword evidence="7 10" id="KW-0030">Aminoacyl-tRNA synthetase</keyword>
<dbReference type="Gene3D" id="1.10.10.830">
    <property type="entry name" value="Ile-tRNA synthetase CP2 domain-like"/>
    <property type="match status" value="1"/>
</dbReference>
<feature type="short sequence motif" description="'KMSKS' region" evidence="10">
    <location>
        <begin position="592"/>
        <end position="596"/>
    </location>
</feature>
<dbReference type="Gene3D" id="3.40.50.620">
    <property type="entry name" value="HUPs"/>
    <property type="match status" value="2"/>
</dbReference>
<dbReference type="InterPro" id="IPR014729">
    <property type="entry name" value="Rossmann-like_a/b/a_fold"/>
</dbReference>
<comment type="subcellular location">
    <subcellularLocation>
        <location evidence="10">Cytoplasm</location>
    </subcellularLocation>
</comment>
<dbReference type="InterPro" id="IPR009008">
    <property type="entry name" value="Val/Leu/Ile-tRNA-synth_edit"/>
</dbReference>
<evidence type="ECO:0000256" key="2">
    <source>
        <dbReference type="ARBA" id="ARBA00022490"/>
    </source>
</evidence>
<feature type="short sequence motif" description="'HIGH' region" evidence="10">
    <location>
        <begin position="57"/>
        <end position="67"/>
    </location>
</feature>
<dbReference type="HAMAP" id="MF_02002">
    <property type="entry name" value="Ile_tRNA_synth_type1"/>
    <property type="match status" value="1"/>
</dbReference>
<dbReference type="InterPro" id="IPR050081">
    <property type="entry name" value="Ile-tRNA_ligase"/>
</dbReference>
<dbReference type="InterPro" id="IPR023585">
    <property type="entry name" value="Ile-tRNA-ligase_type1"/>
</dbReference>
<keyword evidence="2 10" id="KW-0963">Cytoplasm</keyword>
<keyword evidence="10" id="KW-0862">Zinc</keyword>
<keyword evidence="4 10" id="KW-0547">Nucleotide-binding</keyword>
<protein>
    <recommendedName>
        <fullName evidence="10">Isoleucine--tRNA ligase</fullName>
        <ecNumber evidence="10">6.1.1.5</ecNumber>
    </recommendedName>
    <alternativeName>
        <fullName evidence="10">Isoleucyl-tRNA synthetase</fullName>
        <shortName evidence="10">IleRS</shortName>
    </alternativeName>
</protein>
<feature type="binding site" evidence="10">
    <location>
        <position position="886"/>
    </location>
    <ligand>
        <name>Zn(2+)</name>
        <dbReference type="ChEBI" id="CHEBI:29105"/>
    </ligand>
</feature>
<feature type="binding site" evidence="10">
    <location>
        <position position="868"/>
    </location>
    <ligand>
        <name>Zn(2+)</name>
        <dbReference type="ChEBI" id="CHEBI:29105"/>
    </ligand>
</feature>
<dbReference type="EMBL" id="BAABQM010000001">
    <property type="protein sequence ID" value="GAA5414355.1"/>
    <property type="molecule type" value="Genomic_DNA"/>
</dbReference>
<comment type="caution">
    <text evidence="13">The sequence shown here is derived from an EMBL/GenBank/DDBJ whole genome shotgun (WGS) entry which is preliminary data.</text>
</comment>
<evidence type="ECO:0000256" key="7">
    <source>
        <dbReference type="ARBA" id="ARBA00023146"/>
    </source>
</evidence>
<reference evidence="13" key="1">
    <citation type="submission" date="2024-02" db="EMBL/GenBank/DDBJ databases">
        <title>Draft genome sequence of new strains in genus Ureaplasma.</title>
        <authorList>
            <person name="Nakajima Y."/>
            <person name="Segawa T."/>
        </authorList>
    </citation>
    <scope>NUCLEOTIDE SEQUENCE [LARGE SCALE GENOMIC DNA]</scope>
    <source>
        <strain evidence="13">OM1</strain>
    </source>
</reference>
<dbReference type="PANTHER" id="PTHR42765">
    <property type="entry name" value="SOLEUCYL-TRNA SYNTHETASE"/>
    <property type="match status" value="1"/>
</dbReference>
<dbReference type="PANTHER" id="PTHR42765:SF1">
    <property type="entry name" value="ISOLEUCINE--TRNA LIGASE, MITOCHONDRIAL"/>
    <property type="match status" value="1"/>
</dbReference>
<dbReference type="InterPro" id="IPR002301">
    <property type="entry name" value="Ile-tRNA-ligase"/>
</dbReference>
<feature type="binding site" evidence="10">
    <location>
        <position position="889"/>
    </location>
    <ligand>
        <name>Zn(2+)</name>
        <dbReference type="ChEBI" id="CHEBI:29105"/>
    </ligand>
</feature>
<keyword evidence="3 10" id="KW-0436">Ligase</keyword>
<comment type="function">
    <text evidence="8 10">Catalyzes the attachment of isoleucine to tRNA(Ile). As IleRS can inadvertently accommodate and process structurally similar amino acids such as valine, to avoid such errors it has two additional distinct tRNA(Ile)-dependent editing activities. One activity is designated as 'pretransfer' editing and involves the hydrolysis of activated Val-AMP. The other activity is designated 'posttransfer' editing and involves deacylation of mischarged Val-tRNA(Ile).</text>
</comment>
<evidence type="ECO:0000313" key="13">
    <source>
        <dbReference type="EMBL" id="GAA5414355.1"/>
    </source>
</evidence>
<dbReference type="InterPro" id="IPR009080">
    <property type="entry name" value="tRNAsynth_Ia_anticodon-bd"/>
</dbReference>
<evidence type="ECO:0000259" key="11">
    <source>
        <dbReference type="Pfam" id="PF00133"/>
    </source>
</evidence>
<dbReference type="InterPro" id="IPR033708">
    <property type="entry name" value="Anticodon_Ile_BEm"/>
</dbReference>
<dbReference type="CDD" id="cd07960">
    <property type="entry name" value="Anticodon_Ia_Ile_BEm"/>
    <property type="match status" value="1"/>
</dbReference>
<dbReference type="EC" id="6.1.1.5" evidence="10"/>
<keyword evidence="10" id="KW-0479">Metal-binding</keyword>
<dbReference type="Pfam" id="PF08264">
    <property type="entry name" value="Anticodon_1"/>
    <property type="match status" value="1"/>
</dbReference>
<dbReference type="PROSITE" id="PS00178">
    <property type="entry name" value="AA_TRNA_LIGASE_I"/>
    <property type="match status" value="1"/>
</dbReference>
<feature type="binding site" evidence="10">
    <location>
        <position position="871"/>
    </location>
    <ligand>
        <name>Zn(2+)</name>
        <dbReference type="ChEBI" id="CHEBI:29105"/>
    </ligand>
</feature>
<feature type="binding site" evidence="10">
    <location>
        <position position="595"/>
    </location>
    <ligand>
        <name>ATP</name>
        <dbReference type="ChEBI" id="CHEBI:30616"/>
    </ligand>
</feature>
<evidence type="ECO:0000256" key="3">
    <source>
        <dbReference type="ARBA" id="ARBA00022598"/>
    </source>
</evidence>
<evidence type="ECO:0000256" key="9">
    <source>
        <dbReference type="ARBA" id="ARBA00048359"/>
    </source>
</evidence>
<evidence type="ECO:0000313" key="14">
    <source>
        <dbReference type="Proteomes" id="UP001449582"/>
    </source>
</evidence>
<keyword evidence="6 10" id="KW-0648">Protein biosynthesis</keyword>
<evidence type="ECO:0000256" key="10">
    <source>
        <dbReference type="HAMAP-Rule" id="MF_02002"/>
    </source>
</evidence>
<evidence type="ECO:0000256" key="8">
    <source>
        <dbReference type="ARBA" id="ARBA00025217"/>
    </source>
</evidence>
<evidence type="ECO:0000256" key="6">
    <source>
        <dbReference type="ARBA" id="ARBA00022917"/>
    </source>
</evidence>
<name>A0ABP9U4R7_9BACT</name>
<dbReference type="RefSeq" id="WP_353289520.1">
    <property type="nucleotide sequence ID" value="NZ_BAABQM010000001.1"/>
</dbReference>
<sequence length="895" mass="103410">MDYKNTLNMPSTKFEMKANLKTKEPKIQQEWLASDLYSKVLLKNQHKPLFFLHDGPPYANGNLHVGHALNKTLKDIIVRSKNLQGFNAPFIPGWDTHGLPIEIAMLKKYGKSTNDSVVETRQKCKEYALSQVANQKEQFRRIGLLSDLKHDYLTLYPEFEIQQLNLYLEMVRQNLIFRDLKPVYWSWSSQSALAEAEIEYADVESHSIYVSFKAENNSVLPENTYFVIWTTTPWTIPANLAIAVHPNLEYLVIAVNGVHYVIAKVLLDKFAANLNINKSDITIVKELHGTDLENIQYKHPFIDRTSPIILAEYVSAEDGTGLVHNAPGFGMDDYLACKKYNISPYTPINQFGKYDASINDAELEGMFYVDANPIVIERLQACNALLKQEKIVHSAAHDWRTKKPVIYRATAQWFVNLEKIQADVIKTLKEDVKSPSQKNTDRMIEMISKRVEWCISRQRVWGVPIPMIFDENHEPIYDVELIQNIISILAENGTDVWFEWPVEKFLTEKYLATGKAYTKEKDIMDVWFDSGSSHMMLREWGFDYPADIYLEGSDQYRGWFNSSLITGTIYNKKAPYKAILQHGFTLDEKGFKMSKSVGNVIDPQKVFDEYGADVFRLWVASTEYMEDQRFGMNILKQISEIYRRIRNTLFKYSLSMINDLDVEHGLATSFELEDQFVLNELHKVLNKISEAYTTYQFSTIVKTVNQFTLDLSAWYFDIIKDPMYCDALTSVRRNQIQTVLYYIVKNMIIALAPIMPHTCEEAYSFLPYKKYESVHLEDWLNLEPFTAFNDEALFNQFFTLKDSIYNKLEEARKAGLLKKNNEAHVILKANPTSLSLAKLAQWLNVAAVSVDANAIDDVTIELTQFKKCERCWNYKAEADMATEDLCTRCHHVVNK</sequence>
<dbReference type="InterPro" id="IPR002300">
    <property type="entry name" value="aa-tRNA-synth_Ia"/>
</dbReference>
<comment type="similarity">
    <text evidence="1 10">Belongs to the class-I aminoacyl-tRNA synthetase family. IleS type 1 subfamily.</text>
</comment>
<evidence type="ECO:0000256" key="4">
    <source>
        <dbReference type="ARBA" id="ARBA00022741"/>
    </source>
</evidence>